<dbReference type="Gene3D" id="1.20.144.10">
    <property type="entry name" value="Phosphatidic acid phosphatase type 2/haloperoxidase"/>
    <property type="match status" value="1"/>
</dbReference>
<dbReference type="OrthoDB" id="536139at2759"/>
<comment type="caution">
    <text evidence="2">The sequence shown here is derived from an EMBL/GenBank/DDBJ whole genome shotgun (WGS) entry which is preliminary data.</text>
</comment>
<dbReference type="InterPro" id="IPR036938">
    <property type="entry name" value="PAP2/HPO_sf"/>
</dbReference>
<dbReference type="AlphaFoldDB" id="A0A2J8AIY1"/>
<feature type="compositionally biased region" description="Gly residues" evidence="1">
    <location>
        <begin position="235"/>
        <end position="256"/>
    </location>
</feature>
<name>A0A2J8AIY1_9CHLO</name>
<reference evidence="2 3" key="1">
    <citation type="journal article" date="2017" name="Mol. Biol. Evol.">
        <title>The 4-celled Tetrabaena socialis nuclear genome reveals the essential components for genetic control of cell number at the origin of multicellularity in the volvocine lineage.</title>
        <authorList>
            <person name="Featherston J."/>
            <person name="Arakaki Y."/>
            <person name="Hanschen E.R."/>
            <person name="Ferris P.J."/>
            <person name="Michod R.E."/>
            <person name="Olson B.J.S.C."/>
            <person name="Nozaki H."/>
            <person name="Durand P.M."/>
        </authorList>
    </citation>
    <scope>NUCLEOTIDE SEQUENCE [LARGE SCALE GENOMIC DNA]</scope>
    <source>
        <strain evidence="2 3">NIES-571</strain>
    </source>
</reference>
<evidence type="ECO:0000256" key="1">
    <source>
        <dbReference type="SAM" id="MobiDB-lite"/>
    </source>
</evidence>
<keyword evidence="3" id="KW-1185">Reference proteome</keyword>
<evidence type="ECO:0000313" key="2">
    <source>
        <dbReference type="EMBL" id="PNH12474.1"/>
    </source>
</evidence>
<accession>A0A2J8AIY1</accession>
<dbReference type="Proteomes" id="UP000236333">
    <property type="component" value="Unassembled WGS sequence"/>
</dbReference>
<organism evidence="2 3">
    <name type="scientific">Tetrabaena socialis</name>
    <dbReference type="NCBI Taxonomy" id="47790"/>
    <lineage>
        <taxon>Eukaryota</taxon>
        <taxon>Viridiplantae</taxon>
        <taxon>Chlorophyta</taxon>
        <taxon>core chlorophytes</taxon>
        <taxon>Chlorophyceae</taxon>
        <taxon>CS clade</taxon>
        <taxon>Chlamydomonadales</taxon>
        <taxon>Tetrabaenaceae</taxon>
        <taxon>Tetrabaena</taxon>
    </lineage>
</organism>
<sequence>MQRQLHRAERCLAGRCVPHAQRPASRARGVRCSARSAKDVAPLLAPAAPPALAPAPAPAPAPNPAPWATFSSPVAHPAFIVLGLTAYSAVAIDVFVPDSLHLLQPMDEALHQWTLSTIDPAVRKQLFGGVLSNGWTVTATFGWIAATSAALTRVNPLAWRATALAWALWIFGVGPVEHDPALMHALKTNFGRARPSPIHRSASFPSGHTAADVLCVGSLLFVLLPVAFPRVAGPGGGGSRGSVDGGSSDGAGGADAGNGASSGTKLGLPRFIYDVQHSWTLLALSVGTTIVGRVGVDAHWLSDTLAGGSLGLALVAGLASATQRLAAADVRASEQHTL</sequence>
<protein>
    <recommendedName>
        <fullName evidence="4">Phosphatidic acid phosphatase type 2/haloperoxidase domain-containing protein</fullName>
    </recommendedName>
</protein>
<proteinExistence type="predicted"/>
<dbReference type="EMBL" id="PGGS01000008">
    <property type="protein sequence ID" value="PNH12474.1"/>
    <property type="molecule type" value="Genomic_DNA"/>
</dbReference>
<gene>
    <name evidence="2" type="ORF">TSOC_000578</name>
</gene>
<evidence type="ECO:0000313" key="3">
    <source>
        <dbReference type="Proteomes" id="UP000236333"/>
    </source>
</evidence>
<dbReference type="SUPFAM" id="SSF48317">
    <property type="entry name" value="Acid phosphatase/Vanadium-dependent haloperoxidase"/>
    <property type="match status" value="1"/>
</dbReference>
<feature type="region of interest" description="Disordered" evidence="1">
    <location>
        <begin position="235"/>
        <end position="259"/>
    </location>
</feature>
<evidence type="ECO:0008006" key="4">
    <source>
        <dbReference type="Google" id="ProtNLM"/>
    </source>
</evidence>